<evidence type="ECO:0008006" key="3">
    <source>
        <dbReference type="Google" id="ProtNLM"/>
    </source>
</evidence>
<dbReference type="AlphaFoldDB" id="A0A0G4HKT1"/>
<sequence length="147" mass="16115">MEDINYDGISYELLATLAKTIGLVKKLRKVRKRGHRQSERDSASRVKERENAQQAAGRGRSPSRGGQNSSSRSRSRPPPQSPSAPKKKDCPNCGLEHGSKAKDCYTFEKKCNYEPCGKKGHFERMCHKKKADEGKAGGSGSSSSSSN</sequence>
<feature type="compositionally biased region" description="Low complexity" evidence="1">
    <location>
        <begin position="54"/>
        <end position="72"/>
    </location>
</feature>
<feature type="region of interest" description="Disordered" evidence="1">
    <location>
        <begin position="127"/>
        <end position="147"/>
    </location>
</feature>
<feature type="compositionally biased region" description="Basic and acidic residues" evidence="1">
    <location>
        <begin position="36"/>
        <end position="51"/>
    </location>
</feature>
<evidence type="ECO:0000313" key="2">
    <source>
        <dbReference type="EMBL" id="CEM44895.1"/>
    </source>
</evidence>
<name>A0A0G4HKT1_9ALVE</name>
<proteinExistence type="predicted"/>
<organism evidence="2">
    <name type="scientific">Chromera velia CCMP2878</name>
    <dbReference type="NCBI Taxonomy" id="1169474"/>
    <lineage>
        <taxon>Eukaryota</taxon>
        <taxon>Sar</taxon>
        <taxon>Alveolata</taxon>
        <taxon>Colpodellida</taxon>
        <taxon>Chromeraceae</taxon>
        <taxon>Chromera</taxon>
    </lineage>
</organism>
<feature type="region of interest" description="Disordered" evidence="1">
    <location>
        <begin position="28"/>
        <end position="99"/>
    </location>
</feature>
<dbReference type="EMBL" id="CDMZ01003040">
    <property type="protein sequence ID" value="CEM44895.1"/>
    <property type="molecule type" value="Genomic_DNA"/>
</dbReference>
<accession>A0A0G4HKT1</accession>
<reference evidence="2" key="1">
    <citation type="submission" date="2014-11" db="EMBL/GenBank/DDBJ databases">
        <authorList>
            <person name="Otto D Thomas"/>
            <person name="Naeem Raeece"/>
        </authorList>
    </citation>
    <scope>NUCLEOTIDE SEQUENCE</scope>
</reference>
<protein>
    <recommendedName>
        <fullName evidence="3">CCHC-type domain-containing protein</fullName>
    </recommendedName>
</protein>
<evidence type="ECO:0000256" key="1">
    <source>
        <dbReference type="SAM" id="MobiDB-lite"/>
    </source>
</evidence>
<dbReference type="PhylomeDB" id="A0A0G4HKT1"/>
<gene>
    <name evidence="2" type="ORF">Cvel_1141</name>
</gene>
<dbReference type="VEuPathDB" id="CryptoDB:Cvel_1141"/>